<name>A0A852T7R1_9BACI</name>
<accession>A0A852T7R1</accession>
<keyword evidence="2" id="KW-0560">Oxidoreductase</keyword>
<sequence>MRFKYKRPRMEDVSEELSIIMDLMVSKTFVMIDLFWLCLLFTLFLSPVLASVSIAVLFFSGSFALFSSIYFYLFYPYIKKN</sequence>
<comment type="caution">
    <text evidence="2">The sequence shown here is derived from an EMBL/GenBank/DDBJ whole genome shotgun (WGS) entry which is preliminary data.</text>
</comment>
<keyword evidence="2" id="KW-0503">Monooxygenase</keyword>
<evidence type="ECO:0000313" key="2">
    <source>
        <dbReference type="EMBL" id="NYE04693.1"/>
    </source>
</evidence>
<keyword evidence="1" id="KW-1133">Transmembrane helix</keyword>
<feature type="transmembrane region" description="Helical" evidence="1">
    <location>
        <begin position="60"/>
        <end position="78"/>
    </location>
</feature>
<reference evidence="3" key="1">
    <citation type="submission" date="2020-07" db="EMBL/GenBank/DDBJ databases">
        <authorList>
            <person name="Partida-Martinez L."/>
            <person name="Huntemann M."/>
            <person name="Clum A."/>
            <person name="Wang J."/>
            <person name="Palaniappan K."/>
            <person name="Ritter S."/>
            <person name="Chen I.-M."/>
            <person name="Stamatis D."/>
            <person name="Reddy T."/>
            <person name="O'Malley R."/>
            <person name="Daum C."/>
            <person name="Shapiro N."/>
            <person name="Ivanova N."/>
            <person name="Kyrpides N."/>
            <person name="Woyke T."/>
        </authorList>
    </citation>
    <scope>NUCLEOTIDE SEQUENCE [LARGE SCALE GENOMIC DNA]</scope>
    <source>
        <strain evidence="3">AT2.8</strain>
    </source>
</reference>
<dbReference type="AlphaFoldDB" id="A0A852T7R1"/>
<dbReference type="EMBL" id="JACCBX010000003">
    <property type="protein sequence ID" value="NYE04693.1"/>
    <property type="molecule type" value="Genomic_DNA"/>
</dbReference>
<gene>
    <name evidence="2" type="ORF">F4694_001442</name>
</gene>
<evidence type="ECO:0000313" key="3">
    <source>
        <dbReference type="Proteomes" id="UP000548423"/>
    </source>
</evidence>
<dbReference type="Proteomes" id="UP000548423">
    <property type="component" value="Unassembled WGS sequence"/>
</dbReference>
<dbReference type="GO" id="GO:0004497">
    <property type="term" value="F:monooxygenase activity"/>
    <property type="evidence" value="ECO:0007669"/>
    <property type="project" value="UniProtKB-KW"/>
</dbReference>
<proteinExistence type="predicted"/>
<keyword evidence="1" id="KW-0812">Transmembrane</keyword>
<evidence type="ECO:0000256" key="1">
    <source>
        <dbReference type="SAM" id="Phobius"/>
    </source>
</evidence>
<reference evidence="3" key="2">
    <citation type="submission" date="2020-08" db="EMBL/GenBank/DDBJ databases">
        <title>The Agave Microbiome: Exploring the role of microbial communities in plant adaptations to desert environments.</title>
        <authorList>
            <person name="Partida-Martinez L.P."/>
        </authorList>
    </citation>
    <scope>NUCLEOTIDE SEQUENCE [LARGE SCALE GENOMIC DNA]</scope>
    <source>
        <strain evidence="3">AT2.8</strain>
    </source>
</reference>
<organism evidence="2 3">
    <name type="scientific">Neobacillus niacini</name>
    <dbReference type="NCBI Taxonomy" id="86668"/>
    <lineage>
        <taxon>Bacteria</taxon>
        <taxon>Bacillati</taxon>
        <taxon>Bacillota</taxon>
        <taxon>Bacilli</taxon>
        <taxon>Bacillales</taxon>
        <taxon>Bacillaceae</taxon>
        <taxon>Neobacillus</taxon>
    </lineage>
</organism>
<keyword evidence="1" id="KW-0472">Membrane</keyword>
<protein>
    <submittedName>
        <fullName evidence="2">Antibiotic biosynthesis monooxygenase (ABM) superfamily enzyme</fullName>
    </submittedName>
</protein>